<dbReference type="PANTHER" id="PTHR11014:SF63">
    <property type="entry name" value="METALLOPEPTIDASE, PUTATIVE (AFU_ORTHOLOGUE AFUA_6G09600)-RELATED"/>
    <property type="match status" value="1"/>
</dbReference>
<dbReference type="Proteomes" id="UP000188912">
    <property type="component" value="Chromosome"/>
</dbReference>
<name>A0A1U9JX33_9HYPH</name>
<feature type="binding site" evidence="2">
    <location>
        <position position="365"/>
    </location>
    <ligand>
        <name>Mn(2+)</name>
        <dbReference type="ChEBI" id="CHEBI:29035"/>
        <label>2</label>
    </ligand>
</feature>
<dbReference type="STRING" id="1902579.BHV28_17330"/>
<evidence type="ECO:0000313" key="4">
    <source>
        <dbReference type="EMBL" id="AQS42403.1"/>
    </source>
</evidence>
<dbReference type="Gene3D" id="3.30.70.360">
    <property type="match status" value="1"/>
</dbReference>
<dbReference type="NCBIfam" id="TIGR01891">
    <property type="entry name" value="amidohydrolases"/>
    <property type="match status" value="1"/>
</dbReference>
<keyword evidence="2" id="KW-0479">Metal-binding</keyword>
<feature type="binding site" evidence="2">
    <location>
        <position position="170"/>
    </location>
    <ligand>
        <name>Mn(2+)</name>
        <dbReference type="ChEBI" id="CHEBI:29035"/>
        <label>2</label>
    </ligand>
</feature>
<protein>
    <submittedName>
        <fullName evidence="4">Amidohydrolase</fullName>
    </submittedName>
</protein>
<keyword evidence="5" id="KW-1185">Reference proteome</keyword>
<evidence type="ECO:0000256" key="1">
    <source>
        <dbReference type="ARBA" id="ARBA00022801"/>
    </source>
</evidence>
<dbReference type="GO" id="GO:0050118">
    <property type="term" value="F:N-acetyldiaminopimelate deacetylase activity"/>
    <property type="evidence" value="ECO:0007669"/>
    <property type="project" value="UniProtKB-ARBA"/>
</dbReference>
<dbReference type="GO" id="GO:0046872">
    <property type="term" value="F:metal ion binding"/>
    <property type="evidence" value="ECO:0007669"/>
    <property type="project" value="UniProtKB-KW"/>
</dbReference>
<dbReference type="InterPro" id="IPR002933">
    <property type="entry name" value="Peptidase_M20"/>
</dbReference>
<dbReference type="CDD" id="cd05666">
    <property type="entry name" value="M20_Acy1-like"/>
    <property type="match status" value="1"/>
</dbReference>
<dbReference type="EMBL" id="CP017315">
    <property type="protein sequence ID" value="AQS42403.1"/>
    <property type="molecule type" value="Genomic_DNA"/>
</dbReference>
<organism evidence="4 5">
    <name type="scientific">Candidatus Tokpelaia hoelldobleri</name>
    <dbReference type="NCBI Taxonomy" id="1902579"/>
    <lineage>
        <taxon>Bacteria</taxon>
        <taxon>Pseudomonadati</taxon>
        <taxon>Pseudomonadota</taxon>
        <taxon>Alphaproteobacteria</taxon>
        <taxon>Hyphomicrobiales</taxon>
        <taxon>Candidatus Tokpelaia</taxon>
    </lineage>
</organism>
<dbReference type="Pfam" id="PF07687">
    <property type="entry name" value="M20_dimer"/>
    <property type="match status" value="1"/>
</dbReference>
<feature type="binding site" evidence="2">
    <location>
        <position position="109"/>
    </location>
    <ligand>
        <name>Mn(2+)</name>
        <dbReference type="ChEBI" id="CHEBI:29035"/>
        <label>2</label>
    </ligand>
</feature>
<dbReference type="AlphaFoldDB" id="A0A1U9JX33"/>
<proteinExistence type="predicted"/>
<reference evidence="4 5" key="1">
    <citation type="journal article" date="2010" name="Science">
        <title>Genomic comparison of the ants Camponotus floridanus and Harpegnathos saltator.</title>
        <authorList>
            <person name="Bonasio R."/>
            <person name="Zhang G."/>
            <person name="Ye C."/>
            <person name="Mutti N.S."/>
            <person name="Fang X."/>
            <person name="Qin N."/>
            <person name="Donahue G."/>
            <person name="Yang P."/>
            <person name="Li Q."/>
            <person name="Li C."/>
            <person name="Zhang P."/>
            <person name="Huang Z."/>
            <person name="Berger S.L."/>
            <person name="Reinberg D."/>
            <person name="Wang J."/>
            <person name="Liebig J."/>
        </authorList>
    </citation>
    <scope>NUCLEOTIDE SEQUENCE [LARGE SCALE GENOMIC DNA]</scope>
    <source>
        <strain evidence="4 5">Hsal</strain>
    </source>
</reference>
<dbReference type="PIRSF" id="PIRSF005962">
    <property type="entry name" value="Pept_M20D_amidohydro"/>
    <property type="match status" value="1"/>
</dbReference>
<evidence type="ECO:0000259" key="3">
    <source>
        <dbReference type="Pfam" id="PF07687"/>
    </source>
</evidence>
<dbReference type="PANTHER" id="PTHR11014">
    <property type="entry name" value="PEPTIDASE M20 FAMILY MEMBER"/>
    <property type="match status" value="1"/>
</dbReference>
<dbReference type="GO" id="GO:0019877">
    <property type="term" value="P:diaminopimelate biosynthetic process"/>
    <property type="evidence" value="ECO:0007669"/>
    <property type="project" value="UniProtKB-ARBA"/>
</dbReference>
<keyword evidence="2" id="KW-0464">Manganese</keyword>
<evidence type="ECO:0000313" key="5">
    <source>
        <dbReference type="Proteomes" id="UP000188912"/>
    </source>
</evidence>
<feature type="domain" description="Peptidase M20 dimerisation" evidence="3">
    <location>
        <begin position="193"/>
        <end position="289"/>
    </location>
</feature>
<dbReference type="InterPro" id="IPR017439">
    <property type="entry name" value="Amidohydrolase"/>
</dbReference>
<dbReference type="InterPro" id="IPR011650">
    <property type="entry name" value="Peptidase_M20_dimer"/>
</dbReference>
<feature type="binding site" evidence="2">
    <location>
        <position position="111"/>
    </location>
    <ligand>
        <name>Mn(2+)</name>
        <dbReference type="ChEBI" id="CHEBI:29035"/>
        <label>2</label>
    </ligand>
</feature>
<dbReference type="SUPFAM" id="SSF53187">
    <property type="entry name" value="Zn-dependent exopeptidases"/>
    <property type="match status" value="1"/>
</dbReference>
<reference evidence="4 5" key="2">
    <citation type="journal article" date="2016" name="Sci. Rep.">
        <title>The genome of Rhizobiales bacteria in predatory ants reveals urease gene functions but no genes for nitrogen fixation.</title>
        <authorList>
            <person name="Neuvonen M.M."/>
            <person name="Tamarit D."/>
            <person name="Naslund K."/>
            <person name="Liebig J."/>
            <person name="Feldhaar H."/>
            <person name="Moran N.A."/>
            <person name="Guy L."/>
            <person name="Andersson S.G."/>
        </authorList>
    </citation>
    <scope>NUCLEOTIDE SEQUENCE [LARGE SCALE GENOMIC DNA]</scope>
    <source>
        <strain evidence="4 5">Hsal</strain>
    </source>
</reference>
<dbReference type="InterPro" id="IPR036264">
    <property type="entry name" value="Bact_exopeptidase_dim_dom"/>
</dbReference>
<dbReference type="SUPFAM" id="SSF55031">
    <property type="entry name" value="Bacterial exopeptidase dimerisation domain"/>
    <property type="match status" value="1"/>
</dbReference>
<dbReference type="Pfam" id="PF01546">
    <property type="entry name" value="Peptidase_M20"/>
    <property type="match status" value="1"/>
</dbReference>
<gene>
    <name evidence="4" type="ORF">BHV28_17330</name>
</gene>
<comment type="cofactor">
    <cofactor evidence="2">
        <name>Mn(2+)</name>
        <dbReference type="ChEBI" id="CHEBI:29035"/>
    </cofactor>
    <text evidence="2">The Mn(2+) ion enhances activity.</text>
</comment>
<sequence length="392" mass="42630">MSEKTIKMDKIRSHIDGFVSEMVEIRHDIHAHPELAFEEKRTSELVANLLAEWGFEVTRGFGKTGVIGTLRAGDGKKSIGLRADMDALPIHEETNLPYASKYAGKMHACGHDGHTTILLTAARYLAETKNFNGTVHLIFQPAEENFGGGLTMVKEGLFEKFPCDVVYGLHNWPGIATGTVQVRSGPTMASVDTVYVTLTGKGGHGAQPHTTVDPIVAGASIVMGLQTIVSRNVPPVEPAVITTGLFQGGTISNVIPGTVKMELTVRSLSQKVRKLLEERIRTLINDQAASFNASAEIRYERGYPVLVNSEKETAFVEEIAQQLLGKKQVSRVPEPVMGSEDFSYMLEKCPGSYLFMGTGEGADVHNPGYVFNDEIIPIGGSLWGALVEAYLR</sequence>
<dbReference type="FunFam" id="3.30.70.360:FF:000001">
    <property type="entry name" value="N-acetyldiaminopimelate deacetylase"/>
    <property type="match status" value="1"/>
</dbReference>
<feature type="binding site" evidence="2">
    <location>
        <position position="144"/>
    </location>
    <ligand>
        <name>Mn(2+)</name>
        <dbReference type="ChEBI" id="CHEBI:29035"/>
        <label>2</label>
    </ligand>
</feature>
<evidence type="ECO:0000256" key="2">
    <source>
        <dbReference type="PIRSR" id="PIRSR005962-1"/>
    </source>
</evidence>
<accession>A0A1U9JX33</accession>
<dbReference type="KEGG" id="thd:BHV28_17330"/>
<keyword evidence="1" id="KW-0378">Hydrolase</keyword>
<dbReference type="Gene3D" id="3.40.630.10">
    <property type="entry name" value="Zn peptidases"/>
    <property type="match status" value="1"/>
</dbReference>